<feature type="transmembrane region" description="Helical" evidence="9">
    <location>
        <begin position="247"/>
        <end position="267"/>
    </location>
</feature>
<keyword evidence="11" id="KW-1185">Reference proteome</keyword>
<evidence type="ECO:0000256" key="9">
    <source>
        <dbReference type="SAM" id="Phobius"/>
    </source>
</evidence>
<accession>A0ABD0YU30</accession>
<dbReference type="InterPro" id="IPR022357">
    <property type="entry name" value="MIP_CS"/>
</dbReference>
<comment type="similarity">
    <text evidence="2 8">Belongs to the MIP/aquaporin (TC 1.A.8) family.</text>
</comment>
<proteinExistence type="inferred from homology"/>
<organism evidence="10 11">
    <name type="scientific">Ranatra chinensis</name>
    <dbReference type="NCBI Taxonomy" id="642074"/>
    <lineage>
        <taxon>Eukaryota</taxon>
        <taxon>Metazoa</taxon>
        <taxon>Ecdysozoa</taxon>
        <taxon>Arthropoda</taxon>
        <taxon>Hexapoda</taxon>
        <taxon>Insecta</taxon>
        <taxon>Pterygota</taxon>
        <taxon>Neoptera</taxon>
        <taxon>Paraneoptera</taxon>
        <taxon>Hemiptera</taxon>
        <taxon>Heteroptera</taxon>
        <taxon>Panheteroptera</taxon>
        <taxon>Nepomorpha</taxon>
        <taxon>Nepidae</taxon>
        <taxon>Ranatrinae</taxon>
        <taxon>Ranatra</taxon>
    </lineage>
</organism>
<evidence type="ECO:0000256" key="1">
    <source>
        <dbReference type="ARBA" id="ARBA00004651"/>
    </source>
</evidence>
<comment type="caution">
    <text evidence="10">The sequence shown here is derived from an EMBL/GenBank/DDBJ whole genome shotgun (WGS) entry which is preliminary data.</text>
</comment>
<dbReference type="InterPro" id="IPR000425">
    <property type="entry name" value="MIP"/>
</dbReference>
<reference evidence="10 11" key="1">
    <citation type="submission" date="2024-07" db="EMBL/GenBank/DDBJ databases">
        <title>Chromosome-level genome assembly of the water stick insect Ranatra chinensis (Heteroptera: Nepidae).</title>
        <authorList>
            <person name="Liu X."/>
        </authorList>
    </citation>
    <scope>NUCLEOTIDE SEQUENCE [LARGE SCALE GENOMIC DNA]</scope>
    <source>
        <strain evidence="10">Cailab_2021Rc</strain>
        <tissue evidence="10">Muscle</tissue>
    </source>
</reference>
<dbReference type="SUPFAM" id="SSF81338">
    <property type="entry name" value="Aquaporin-like"/>
    <property type="match status" value="1"/>
</dbReference>
<dbReference type="PRINTS" id="PR00783">
    <property type="entry name" value="MINTRINSICP"/>
</dbReference>
<evidence type="ECO:0000256" key="2">
    <source>
        <dbReference type="ARBA" id="ARBA00006175"/>
    </source>
</evidence>
<keyword evidence="4" id="KW-1003">Cell membrane</keyword>
<protein>
    <submittedName>
        <fullName evidence="10">Uncharacterized protein</fullName>
    </submittedName>
</protein>
<sequence>MRTLSSFCDVIVNTFQINQRVCPVSYKANILFPGAQTVLGVDDLKEGGGGALWRSLLAELAGTLALVMVGCGACITLDPANPPNTVSIALTFGFIIATLAQSLGHVSGCHINPAVTLGLLVAGKSSLLKSLLYAVAQCIGAIAGAAMLKWVVPENAVGTLGSTLVNDLLTPWQGLVIECFITAVLVVVVQAATDENRPELGGNAAPIAIGLAITTCHLFAIPYTGSSMNPARALGPAVVQQLWANHWVYWLGPLLGGLIAGLVYRFILRAPKDDESSYNL</sequence>
<gene>
    <name evidence="10" type="ORF">AAG570_008786</name>
</gene>
<evidence type="ECO:0000256" key="6">
    <source>
        <dbReference type="ARBA" id="ARBA00022989"/>
    </source>
</evidence>
<feature type="transmembrane region" description="Helical" evidence="9">
    <location>
        <begin position="131"/>
        <end position="152"/>
    </location>
</feature>
<evidence type="ECO:0000256" key="8">
    <source>
        <dbReference type="RuleBase" id="RU000477"/>
    </source>
</evidence>
<evidence type="ECO:0000256" key="7">
    <source>
        <dbReference type="ARBA" id="ARBA00023136"/>
    </source>
</evidence>
<evidence type="ECO:0000256" key="3">
    <source>
        <dbReference type="ARBA" id="ARBA00022448"/>
    </source>
</evidence>
<comment type="subcellular location">
    <subcellularLocation>
        <location evidence="1">Cell membrane</location>
        <topology evidence="1">Multi-pass membrane protein</topology>
    </subcellularLocation>
</comment>
<feature type="transmembrane region" description="Helical" evidence="9">
    <location>
        <begin position="172"/>
        <end position="192"/>
    </location>
</feature>
<keyword evidence="3 8" id="KW-0813">Transport</keyword>
<dbReference type="AlphaFoldDB" id="A0ABD0YU30"/>
<dbReference type="CDD" id="cd00333">
    <property type="entry name" value="MIP"/>
    <property type="match status" value="1"/>
</dbReference>
<dbReference type="PROSITE" id="PS00221">
    <property type="entry name" value="MIP"/>
    <property type="match status" value="1"/>
</dbReference>
<keyword evidence="5 8" id="KW-0812">Transmembrane</keyword>
<name>A0ABD0YU30_9HEMI</name>
<keyword evidence="7 9" id="KW-0472">Membrane</keyword>
<dbReference type="Proteomes" id="UP001558652">
    <property type="component" value="Unassembled WGS sequence"/>
</dbReference>
<dbReference type="InterPro" id="IPR034294">
    <property type="entry name" value="Aquaporin_transptr"/>
</dbReference>
<dbReference type="NCBIfam" id="TIGR00861">
    <property type="entry name" value="MIP"/>
    <property type="match status" value="1"/>
</dbReference>
<dbReference type="Pfam" id="PF00230">
    <property type="entry name" value="MIP"/>
    <property type="match status" value="1"/>
</dbReference>
<dbReference type="GO" id="GO:0005886">
    <property type="term" value="C:plasma membrane"/>
    <property type="evidence" value="ECO:0007669"/>
    <property type="project" value="UniProtKB-SubCell"/>
</dbReference>
<dbReference type="InterPro" id="IPR023271">
    <property type="entry name" value="Aquaporin-like"/>
</dbReference>
<dbReference type="PANTHER" id="PTHR19139">
    <property type="entry name" value="AQUAPORIN TRANSPORTER"/>
    <property type="match status" value="1"/>
</dbReference>
<evidence type="ECO:0000313" key="10">
    <source>
        <dbReference type="EMBL" id="KAL1138724.1"/>
    </source>
</evidence>
<evidence type="ECO:0000256" key="5">
    <source>
        <dbReference type="ARBA" id="ARBA00022692"/>
    </source>
</evidence>
<evidence type="ECO:0000313" key="11">
    <source>
        <dbReference type="Proteomes" id="UP001558652"/>
    </source>
</evidence>
<dbReference type="EMBL" id="JBFDAA010000003">
    <property type="protein sequence ID" value="KAL1138724.1"/>
    <property type="molecule type" value="Genomic_DNA"/>
</dbReference>
<dbReference type="Gene3D" id="1.20.1080.10">
    <property type="entry name" value="Glycerol uptake facilitator protein"/>
    <property type="match status" value="1"/>
</dbReference>
<dbReference type="PANTHER" id="PTHR19139:SF199">
    <property type="entry name" value="MIP17260P"/>
    <property type="match status" value="1"/>
</dbReference>
<keyword evidence="6 9" id="KW-1133">Transmembrane helix</keyword>
<feature type="transmembrane region" description="Helical" evidence="9">
    <location>
        <begin position="204"/>
        <end position="223"/>
    </location>
</feature>
<evidence type="ECO:0000256" key="4">
    <source>
        <dbReference type="ARBA" id="ARBA00022475"/>
    </source>
</evidence>